<proteinExistence type="predicted"/>
<sequence>MMKETQLSMIKETRFSQKVVSFPEQRIVTNKTVKYGLPDGAPKVIRISVVDNYATDSSSEEDDEEKRQRLSGRKKIVNEIRIDDGSNFMASGEVNNPPKQRSKQDRVRTEQLSVKQRKFRGVRQRPWGRWAAEIRDPTKRTRVWLGTFDTAEEAAIVYDRAAIKIRGPNALTNFSKSPEEWPPGLHFDNDGHCELKPNLFSRSGMNPDYDSGKEYHELPSPISVLKFQQIENGEDIQESQVIEEESCFQVDNVSFLDSPLFHLYSDCYEAPPTPFFDFHEETFVTELISNQIDIPFHLEEDFESCKWDVDSYY</sequence>
<dbReference type="EMBL" id="CM039427">
    <property type="protein sequence ID" value="KAI4355189.1"/>
    <property type="molecule type" value="Genomic_DNA"/>
</dbReference>
<evidence type="ECO:0000313" key="1">
    <source>
        <dbReference type="EMBL" id="KAI4355189.1"/>
    </source>
</evidence>
<keyword evidence="2" id="KW-1185">Reference proteome</keyword>
<reference evidence="1 2" key="1">
    <citation type="journal article" date="2022" name="DNA Res.">
        <title>Chromosomal-level genome assembly of the orchid tree Bauhinia variegata (Leguminosae; Cercidoideae) supports the allotetraploid origin hypothesis of Bauhinia.</title>
        <authorList>
            <person name="Zhong Y."/>
            <person name="Chen Y."/>
            <person name="Zheng D."/>
            <person name="Pang J."/>
            <person name="Liu Y."/>
            <person name="Luo S."/>
            <person name="Meng S."/>
            <person name="Qian L."/>
            <person name="Wei D."/>
            <person name="Dai S."/>
            <person name="Zhou R."/>
        </authorList>
    </citation>
    <scope>NUCLEOTIDE SEQUENCE [LARGE SCALE GENOMIC DNA]</scope>
    <source>
        <strain evidence="1">BV-YZ2020</strain>
    </source>
</reference>
<dbReference type="Proteomes" id="UP000828941">
    <property type="component" value="Chromosome 2"/>
</dbReference>
<accession>A0ACB9Q515</accession>
<comment type="caution">
    <text evidence="1">The sequence shown here is derived from an EMBL/GenBank/DDBJ whole genome shotgun (WGS) entry which is preliminary data.</text>
</comment>
<gene>
    <name evidence="1" type="ORF">L6164_003983</name>
</gene>
<name>A0ACB9Q515_BAUVA</name>
<protein>
    <submittedName>
        <fullName evidence="1">Uncharacterized protein</fullName>
    </submittedName>
</protein>
<organism evidence="1 2">
    <name type="scientific">Bauhinia variegata</name>
    <name type="common">Purple orchid tree</name>
    <name type="synonym">Phanera variegata</name>
    <dbReference type="NCBI Taxonomy" id="167791"/>
    <lineage>
        <taxon>Eukaryota</taxon>
        <taxon>Viridiplantae</taxon>
        <taxon>Streptophyta</taxon>
        <taxon>Embryophyta</taxon>
        <taxon>Tracheophyta</taxon>
        <taxon>Spermatophyta</taxon>
        <taxon>Magnoliopsida</taxon>
        <taxon>eudicotyledons</taxon>
        <taxon>Gunneridae</taxon>
        <taxon>Pentapetalae</taxon>
        <taxon>rosids</taxon>
        <taxon>fabids</taxon>
        <taxon>Fabales</taxon>
        <taxon>Fabaceae</taxon>
        <taxon>Cercidoideae</taxon>
        <taxon>Cercideae</taxon>
        <taxon>Bauhiniinae</taxon>
        <taxon>Bauhinia</taxon>
    </lineage>
</organism>
<evidence type="ECO:0000313" key="2">
    <source>
        <dbReference type="Proteomes" id="UP000828941"/>
    </source>
</evidence>